<evidence type="ECO:0000313" key="4">
    <source>
        <dbReference type="Proteomes" id="UP000198751"/>
    </source>
</evidence>
<dbReference type="RefSeq" id="WP_091719199.1">
    <property type="nucleotide sequence ID" value="NZ_LT629779.1"/>
</dbReference>
<proteinExistence type="predicted"/>
<dbReference type="AlphaFoldDB" id="A0A1H1XM92"/>
<evidence type="ECO:0000313" key="3">
    <source>
        <dbReference type="EMBL" id="SDT10425.1"/>
    </source>
</evidence>
<keyword evidence="4" id="KW-1185">Reference proteome</keyword>
<accession>A0A1H1XM92</accession>
<sequence length="284" mass="30049">MSGRHSGQTRPGLRITALPGTVKLLARLAPRQINDEIAFAKIELKRKGMQVGVAAAFFAVALVFLALLVVGLIVAAIMGLATIMPAWLAALLVSAAFLLIALVGGLIGLARFKKAMPLLPEETIRGIKHDIGVAKEGSAFNPAVLDPASPEAKAAKAAKEEAAAKAKAEKAAKAAEHDKEFPHASEPELSRRLSQRRQHLTEVRDNLGTELDVKTQGRYLLAVAQDKARQGQALAGRGKDAAAYKLAGLSESSGGLQDRWKPLAALAAAGTVLVVLLRKLIRTY</sequence>
<protein>
    <submittedName>
        <fullName evidence="3">Putative Holin-X, holin superfamily III</fullName>
    </submittedName>
</protein>
<feature type="transmembrane region" description="Helical" evidence="2">
    <location>
        <begin position="51"/>
        <end position="80"/>
    </location>
</feature>
<dbReference type="Proteomes" id="UP000198751">
    <property type="component" value="Chromosome I"/>
</dbReference>
<evidence type="ECO:0000256" key="2">
    <source>
        <dbReference type="SAM" id="Phobius"/>
    </source>
</evidence>
<feature type="region of interest" description="Disordered" evidence="1">
    <location>
        <begin position="168"/>
        <end position="197"/>
    </location>
</feature>
<gene>
    <name evidence="3" type="ORF">SAMN04489743_1702</name>
</gene>
<evidence type="ECO:0000256" key="1">
    <source>
        <dbReference type="SAM" id="MobiDB-lite"/>
    </source>
</evidence>
<name>A0A1H1XM92_9MICC</name>
<reference evidence="4" key="1">
    <citation type="submission" date="2016-10" db="EMBL/GenBank/DDBJ databases">
        <authorList>
            <person name="Varghese N."/>
            <person name="Submissions S."/>
        </authorList>
    </citation>
    <scope>NUCLEOTIDE SEQUENCE [LARGE SCALE GENOMIC DNA]</scope>
    <source>
        <strain evidence="4">IMMIB L-1606</strain>
    </source>
</reference>
<keyword evidence="2" id="KW-1133">Transmembrane helix</keyword>
<keyword evidence="2" id="KW-0812">Transmembrane</keyword>
<dbReference type="EMBL" id="LT629779">
    <property type="protein sequence ID" value="SDT10425.1"/>
    <property type="molecule type" value="Genomic_DNA"/>
</dbReference>
<dbReference type="Pfam" id="PF07332">
    <property type="entry name" value="Phage_holin_3_6"/>
    <property type="match status" value="1"/>
</dbReference>
<dbReference type="OrthoDB" id="4943943at2"/>
<feature type="compositionally biased region" description="Basic and acidic residues" evidence="1">
    <location>
        <begin position="168"/>
        <end position="191"/>
    </location>
</feature>
<organism evidence="3 4">
    <name type="scientific">Pseudarthrobacter equi</name>
    <dbReference type="NCBI Taxonomy" id="728066"/>
    <lineage>
        <taxon>Bacteria</taxon>
        <taxon>Bacillati</taxon>
        <taxon>Actinomycetota</taxon>
        <taxon>Actinomycetes</taxon>
        <taxon>Micrococcales</taxon>
        <taxon>Micrococcaceae</taxon>
        <taxon>Pseudarthrobacter</taxon>
    </lineage>
</organism>
<keyword evidence="2" id="KW-0472">Membrane</keyword>
<feature type="transmembrane region" description="Helical" evidence="2">
    <location>
        <begin position="86"/>
        <end position="109"/>
    </location>
</feature>
<dbReference type="InterPro" id="IPR009937">
    <property type="entry name" value="Phage_holin_3_6"/>
</dbReference>